<organism evidence="3 5">
    <name type="scientific">Sutcliffiella horikoshii</name>
    <dbReference type="NCBI Taxonomy" id="79883"/>
    <lineage>
        <taxon>Bacteria</taxon>
        <taxon>Bacillati</taxon>
        <taxon>Bacillota</taxon>
        <taxon>Bacilli</taxon>
        <taxon>Bacillales</taxon>
        <taxon>Bacillaceae</taxon>
        <taxon>Sutcliffiella</taxon>
    </lineage>
</organism>
<protein>
    <submittedName>
        <fullName evidence="3">KinB-signaling pathway activation protein</fullName>
    </submittedName>
</protein>
<keyword evidence="1" id="KW-0472">Membrane</keyword>
<evidence type="ECO:0000313" key="5">
    <source>
        <dbReference type="Proteomes" id="UP000323393"/>
    </source>
</evidence>
<dbReference type="GeneID" id="96736995"/>
<keyword evidence="1" id="KW-1133">Transmembrane helix</keyword>
<feature type="transmembrane region" description="Helical" evidence="1">
    <location>
        <begin position="115"/>
        <end position="135"/>
    </location>
</feature>
<evidence type="ECO:0000313" key="2">
    <source>
        <dbReference type="EMBL" id="ART74712.1"/>
    </source>
</evidence>
<reference evidence="3 5" key="2">
    <citation type="submission" date="2019-08" db="EMBL/GenBank/DDBJ databases">
        <title>Bacillus genomes from the desert of Cuatro Cienegas, Coahuila.</title>
        <authorList>
            <person name="Olmedo-Alvarez G."/>
        </authorList>
    </citation>
    <scope>NUCLEOTIDE SEQUENCE [LARGE SCALE GENOMIC DNA]</scope>
    <source>
        <strain evidence="3 5">CH88_3T</strain>
    </source>
</reference>
<dbReference type="Proteomes" id="UP000323393">
    <property type="component" value="Unassembled WGS sequence"/>
</dbReference>
<dbReference type="KEGG" id="bhk:B4U37_00875"/>
<gene>
    <name evidence="2" type="ORF">B4U37_00875</name>
    <name evidence="3" type="ORF">FZC74_19660</name>
</gene>
<dbReference type="EMBL" id="VTEU01000013">
    <property type="protein sequence ID" value="TYS54596.1"/>
    <property type="molecule type" value="Genomic_DNA"/>
</dbReference>
<dbReference type="AlphaFoldDB" id="A0A1Y0CHU1"/>
<dbReference type="PIRSF" id="PIRSF029886">
    <property type="entry name" value="KBAA"/>
    <property type="match status" value="1"/>
</dbReference>
<proteinExistence type="predicted"/>
<evidence type="ECO:0000256" key="1">
    <source>
        <dbReference type="SAM" id="Phobius"/>
    </source>
</evidence>
<dbReference type="EMBL" id="CP020880">
    <property type="protein sequence ID" value="ART74712.1"/>
    <property type="molecule type" value="Genomic_DNA"/>
</dbReference>
<dbReference type="RefSeq" id="WP_088016697.1">
    <property type="nucleotide sequence ID" value="NZ_CP020880.1"/>
</dbReference>
<keyword evidence="4" id="KW-1185">Reference proteome</keyword>
<keyword evidence="1" id="KW-0812">Transmembrane</keyword>
<feature type="transmembrane region" description="Helical" evidence="1">
    <location>
        <begin position="144"/>
        <end position="164"/>
    </location>
</feature>
<feature type="transmembrane region" description="Helical" evidence="1">
    <location>
        <begin position="170"/>
        <end position="190"/>
    </location>
</feature>
<name>A0A1Y0CHU1_9BACI</name>
<dbReference type="Proteomes" id="UP000195573">
    <property type="component" value="Chromosome"/>
</dbReference>
<dbReference type="InterPro" id="IPR024164">
    <property type="entry name" value="KinB-signalling_activ"/>
</dbReference>
<feature type="transmembrane region" description="Helical" evidence="1">
    <location>
        <begin position="48"/>
        <end position="71"/>
    </location>
</feature>
<accession>A0A1Y0CHU1</accession>
<sequence>MNSRNWVRLFLSTLLVGAVTTVIVAFIVRWDQHTAQFANGEYLQFLSIIAWYIGVGLIFSIISQMGFFAYLTIHRFGLGIFKSLWSAVQLVLIIFVLFDLVYFRYISFANEGDSLLPYFAFPIFLLVYGLLVAYVKKAQTNKHAFIPALFFMVVVTTIEWFPALRENEPGWLLFMLFPLLACNSYQLLLLHRLNKTSAAK</sequence>
<feature type="transmembrane region" description="Helical" evidence="1">
    <location>
        <begin position="7"/>
        <end position="28"/>
    </location>
</feature>
<feature type="transmembrane region" description="Helical" evidence="1">
    <location>
        <begin position="83"/>
        <end position="103"/>
    </location>
</feature>
<dbReference type="Pfam" id="PF14089">
    <property type="entry name" value="KbaA"/>
    <property type="match status" value="1"/>
</dbReference>
<reference evidence="2 4" key="1">
    <citation type="submission" date="2017-04" db="EMBL/GenBank/DDBJ databases">
        <title>Complete Genome Sequence of the Bacillus horikoshii 20a strain from Cuatro Cienegas, Coahuila, Mexico.</title>
        <authorList>
            <person name="Zarza E."/>
            <person name="Alcaraz L.D."/>
            <person name="Aguilar-Salinas B."/>
            <person name="Islas A."/>
            <person name="Olmedo-Alvarez G."/>
        </authorList>
    </citation>
    <scope>NUCLEOTIDE SEQUENCE [LARGE SCALE GENOMIC DNA]</scope>
    <source>
        <strain evidence="2 4">20a</strain>
    </source>
</reference>
<evidence type="ECO:0000313" key="4">
    <source>
        <dbReference type="Proteomes" id="UP000195573"/>
    </source>
</evidence>
<dbReference type="GO" id="GO:0045881">
    <property type="term" value="P:positive regulation of sporulation resulting in formation of a cellular spore"/>
    <property type="evidence" value="ECO:0007669"/>
    <property type="project" value="InterPro"/>
</dbReference>
<evidence type="ECO:0000313" key="3">
    <source>
        <dbReference type="EMBL" id="TYS54596.1"/>
    </source>
</evidence>
<dbReference type="SMART" id="SM01251">
    <property type="entry name" value="KbaA"/>
    <property type="match status" value="1"/>
</dbReference>